<sequence>MQIKKWEANETRFAQTAFTSLSIFCSAQMAASQRVKFNFKIQKQHQIQHQVQQQRRLMPGTGAFDVGGVVEVRSDVVSDLNRM</sequence>
<organism evidence="1 2">
    <name type="scientific">Herminiimonas aquatilis</name>
    <dbReference type="NCBI Taxonomy" id="345342"/>
    <lineage>
        <taxon>Bacteria</taxon>
        <taxon>Pseudomonadati</taxon>
        <taxon>Pseudomonadota</taxon>
        <taxon>Betaproteobacteria</taxon>
        <taxon>Burkholderiales</taxon>
        <taxon>Oxalobacteraceae</taxon>
        <taxon>Herminiimonas</taxon>
    </lineage>
</organism>
<keyword evidence="2" id="KW-1185">Reference proteome</keyword>
<reference evidence="2" key="1">
    <citation type="journal article" date="2019" name="Int. J. Syst. Evol. Microbiol.">
        <title>The Global Catalogue of Microorganisms (GCM) 10K type strain sequencing project: providing services to taxonomists for standard genome sequencing and annotation.</title>
        <authorList>
            <consortium name="The Broad Institute Genomics Platform"/>
            <consortium name="The Broad Institute Genome Sequencing Center for Infectious Disease"/>
            <person name="Wu L."/>
            <person name="Ma J."/>
        </authorList>
    </citation>
    <scope>NUCLEOTIDE SEQUENCE [LARGE SCALE GENOMIC DNA]</scope>
    <source>
        <strain evidence="2">CCUG 36956</strain>
    </source>
</reference>
<dbReference type="Proteomes" id="UP001596379">
    <property type="component" value="Unassembled WGS sequence"/>
</dbReference>
<dbReference type="EMBL" id="JBHTCC010000002">
    <property type="protein sequence ID" value="MFC7298870.1"/>
    <property type="molecule type" value="Genomic_DNA"/>
</dbReference>
<protein>
    <submittedName>
        <fullName evidence="1">Uncharacterized protein</fullName>
    </submittedName>
</protein>
<gene>
    <name evidence="1" type="ORF">ACFQO0_10540</name>
</gene>
<comment type="caution">
    <text evidence="1">The sequence shown here is derived from an EMBL/GenBank/DDBJ whole genome shotgun (WGS) entry which is preliminary data.</text>
</comment>
<evidence type="ECO:0000313" key="2">
    <source>
        <dbReference type="Proteomes" id="UP001596379"/>
    </source>
</evidence>
<name>A0ABW2J5T9_9BURK</name>
<proteinExistence type="predicted"/>
<accession>A0ABW2J5T9</accession>
<evidence type="ECO:0000313" key="1">
    <source>
        <dbReference type="EMBL" id="MFC7298870.1"/>
    </source>
</evidence>
<dbReference type="RefSeq" id="WP_382234388.1">
    <property type="nucleotide sequence ID" value="NZ_JBHTCC010000002.1"/>
</dbReference>